<reference evidence="3" key="1">
    <citation type="submission" date="2016-10" db="EMBL/GenBank/DDBJ databases">
        <authorList>
            <person name="Varghese N."/>
            <person name="Submissions S."/>
        </authorList>
    </citation>
    <scope>NUCLEOTIDE SEQUENCE [LARGE SCALE GENOMIC DNA]</scope>
    <source>
        <strain evidence="3">DSM 28463</strain>
    </source>
</reference>
<protein>
    <recommendedName>
        <fullName evidence="4">DUF3306 domain-containing protein</fullName>
    </recommendedName>
</protein>
<name>A0A1I5A7J5_9RHOB</name>
<gene>
    <name evidence="2" type="ORF">SAMN04487859_105113</name>
</gene>
<dbReference type="RefSeq" id="WP_092835717.1">
    <property type="nucleotide sequence ID" value="NZ_FOVP01000005.1"/>
</dbReference>
<organism evidence="2 3">
    <name type="scientific">Roseovarius lutimaris</name>
    <dbReference type="NCBI Taxonomy" id="1005928"/>
    <lineage>
        <taxon>Bacteria</taxon>
        <taxon>Pseudomonadati</taxon>
        <taxon>Pseudomonadota</taxon>
        <taxon>Alphaproteobacteria</taxon>
        <taxon>Rhodobacterales</taxon>
        <taxon>Roseobacteraceae</taxon>
        <taxon>Roseovarius</taxon>
    </lineage>
</organism>
<dbReference type="Proteomes" id="UP000198599">
    <property type="component" value="Unassembled WGS sequence"/>
</dbReference>
<dbReference type="STRING" id="1005928.SAMN04487859_105113"/>
<evidence type="ECO:0008006" key="4">
    <source>
        <dbReference type="Google" id="ProtNLM"/>
    </source>
</evidence>
<evidence type="ECO:0000256" key="1">
    <source>
        <dbReference type="SAM" id="MobiDB-lite"/>
    </source>
</evidence>
<dbReference type="EMBL" id="FOVP01000005">
    <property type="protein sequence ID" value="SFN58159.1"/>
    <property type="molecule type" value="Genomic_DNA"/>
</dbReference>
<proteinExistence type="predicted"/>
<sequence>MSRGDFWSRRKAQVEAEAEAEARASEAETIAARDAELAEKTDAEILEELDLPDPDTLGPGDDFRAFMARAVPDRIRRRALRRLWASNPALANLDGLLDYGEDFTDKAKVLEHMQTAYQVGKGMTAHVNEMARQAELEANPPDEDAPLVEEQPEASVALAEDETEETAATGDEDDATTPPTEAVTQEADEAPPRRRMSFVFQDQTGASV</sequence>
<feature type="compositionally biased region" description="Acidic residues" evidence="1">
    <location>
        <begin position="140"/>
        <end position="152"/>
    </location>
</feature>
<dbReference type="Pfam" id="PF11748">
    <property type="entry name" value="DUF3306"/>
    <property type="match status" value="1"/>
</dbReference>
<dbReference type="OrthoDB" id="8100830at2"/>
<dbReference type="InterPro" id="IPR021735">
    <property type="entry name" value="DUF3306"/>
</dbReference>
<keyword evidence="3" id="KW-1185">Reference proteome</keyword>
<evidence type="ECO:0000313" key="2">
    <source>
        <dbReference type="EMBL" id="SFN58159.1"/>
    </source>
</evidence>
<feature type="region of interest" description="Disordered" evidence="1">
    <location>
        <begin position="139"/>
        <end position="208"/>
    </location>
</feature>
<accession>A0A1I5A7J5</accession>
<dbReference type="AlphaFoldDB" id="A0A1I5A7J5"/>
<feature type="compositionally biased region" description="Acidic residues" evidence="1">
    <location>
        <begin position="159"/>
        <end position="175"/>
    </location>
</feature>
<evidence type="ECO:0000313" key="3">
    <source>
        <dbReference type="Proteomes" id="UP000198599"/>
    </source>
</evidence>